<keyword evidence="2" id="KW-1133">Transmembrane helix</keyword>
<accession>A0A428WD88</accession>
<dbReference type="InterPro" id="IPR011990">
    <property type="entry name" value="TPR-like_helical_dom_sf"/>
</dbReference>
<dbReference type="OrthoDB" id="8444614at2"/>
<keyword evidence="2" id="KW-0472">Membrane</keyword>
<dbReference type="Gene3D" id="3.10.350.10">
    <property type="entry name" value="LysM domain"/>
    <property type="match status" value="2"/>
</dbReference>
<dbReference type="RefSeq" id="WP_020646627.1">
    <property type="nucleotide sequence ID" value="NZ_QHHU01000036.1"/>
</dbReference>
<reference evidence="5 6" key="1">
    <citation type="submission" date="2018-05" db="EMBL/GenBank/DDBJ databases">
        <title>Evolution of GPA BGCs.</title>
        <authorList>
            <person name="Waglechner N."/>
            <person name="Wright G.D."/>
        </authorList>
    </citation>
    <scope>NUCLEOTIDE SEQUENCE [LARGE SCALE GENOMIC DNA]</scope>
    <source>
        <strain evidence="5 6">DSM 5908</strain>
    </source>
</reference>
<dbReference type="Proteomes" id="UP000286716">
    <property type="component" value="Unassembled WGS sequence"/>
</dbReference>
<dbReference type="InterPro" id="IPR036388">
    <property type="entry name" value="WH-like_DNA-bd_sf"/>
</dbReference>
<evidence type="ECO:0000256" key="1">
    <source>
        <dbReference type="SAM" id="MobiDB-lite"/>
    </source>
</evidence>
<sequence length="900" mass="97117">MRTTARLLVGVAALIAIIAVPPMALWHFRSVYVPDHMPSASEVVTWLTSEDSGQLFLLLLVGAGFVAWLQLVVAIALEVVARLCGANVPRLPGSAWAQHMAAAVLLLVLTSTAAEATELAADGTPSTHVVIPGDSLTKIAAAELGSAARYREVFDLNRGVRQPDGRSLQDPSLLRPGWVLHLPGDPDCEEVIVRPGQTLTQIAREQLGDAGRYHEIFDLNRGRPQPTGHLLDDPDTIHPGDVLRIPRPPKPAAGGGGAAAAAVFARVPESCPPAEPPSPPPQPVEPPKPPGGETPTPTRQPPKTVTPTADADDGSSAVLTSVGGVLAAGLLTLLVIRRRRAQRRRRPGHRIHIKESGPFEHALHSAAHPTTVEDLARALQTLAGHVGDDLPKLRAVKIGAEGITLRLAAKSKPIEPFVKSGQTEWRLDSTANLDGDDVPPPYPALVSLGYTQKRDLVLIDLREAGVLTLGGDREAIEPVLLAMAWDLAVAPWTAWTQITLVGVGRTSAEAHPDRLRFTSGWEDAIESLEPEPDRPQVLLSAIPLTGDVVQRLLPLRLDAVVAAHDEDVVLPGAWHLDVTTRFTAVEVLGEDIELQRLSPVQVSELVSALAEADEPKQVLHREFRGVPPEKKGVPEPHQAREPTRPVVMRPAVAAMPSLQMLGPVRLHGADPQAVEGKKLNRLTELAAFLALHPGVTADEISRQLGTDTQPWSAATRQGYISRLRTWLGRDEKDELYVPNVDARHGGYRMSDSFTSDWRVFRDLARSGLADRDSAVSDLQQALDLVRGTPFGNVPAGRYAWSSWHQREMIDAIVDVAHTLADAYQKAGDLPAARRAAMRGLLAEPVSEILYRDLLRIEYRAGNLAAVRQTADKLVALAASLELELDEETSALVSTLLADRS</sequence>
<feature type="transmembrane region" description="Helical" evidence="2">
    <location>
        <begin position="7"/>
        <end position="28"/>
    </location>
</feature>
<feature type="domain" description="Bacterial transcriptional activator" evidence="4">
    <location>
        <begin position="755"/>
        <end position="896"/>
    </location>
</feature>
<evidence type="ECO:0000259" key="4">
    <source>
        <dbReference type="SMART" id="SM01043"/>
    </source>
</evidence>
<keyword evidence="2" id="KW-0812">Transmembrane</keyword>
<protein>
    <submittedName>
        <fullName evidence="5">LysM peptidoglycan-binding domain-containing protein</fullName>
    </submittedName>
</protein>
<dbReference type="Gene3D" id="1.10.10.10">
    <property type="entry name" value="Winged helix-like DNA-binding domain superfamily/Winged helix DNA-binding domain"/>
    <property type="match status" value="1"/>
</dbReference>
<feature type="compositionally biased region" description="Pro residues" evidence="1">
    <location>
        <begin position="270"/>
        <end position="292"/>
    </location>
</feature>
<dbReference type="SMART" id="SM00257">
    <property type="entry name" value="LysM"/>
    <property type="match status" value="2"/>
</dbReference>
<dbReference type="SMART" id="SM01043">
    <property type="entry name" value="BTAD"/>
    <property type="match status" value="1"/>
</dbReference>
<evidence type="ECO:0000259" key="3">
    <source>
        <dbReference type="SMART" id="SM00257"/>
    </source>
</evidence>
<dbReference type="SUPFAM" id="SSF48452">
    <property type="entry name" value="TPR-like"/>
    <property type="match status" value="1"/>
</dbReference>
<feature type="region of interest" description="Disordered" evidence="1">
    <location>
        <begin position="221"/>
        <end position="316"/>
    </location>
</feature>
<name>A0A428WD88_AMYBA</name>
<proteinExistence type="predicted"/>
<dbReference type="InterPro" id="IPR005158">
    <property type="entry name" value="BTAD"/>
</dbReference>
<dbReference type="CDD" id="cd00118">
    <property type="entry name" value="LysM"/>
    <property type="match status" value="1"/>
</dbReference>
<dbReference type="EMBL" id="QHHU01000036">
    <property type="protein sequence ID" value="RSM41030.1"/>
    <property type="molecule type" value="Genomic_DNA"/>
</dbReference>
<evidence type="ECO:0000256" key="2">
    <source>
        <dbReference type="SAM" id="Phobius"/>
    </source>
</evidence>
<feature type="transmembrane region" description="Helical" evidence="2">
    <location>
        <begin position="55"/>
        <end position="81"/>
    </location>
</feature>
<evidence type="ECO:0000313" key="5">
    <source>
        <dbReference type="EMBL" id="RSM41030.1"/>
    </source>
</evidence>
<gene>
    <name evidence="5" type="ORF">DMA12_25010</name>
</gene>
<evidence type="ECO:0000313" key="6">
    <source>
        <dbReference type="Proteomes" id="UP000286716"/>
    </source>
</evidence>
<comment type="caution">
    <text evidence="5">The sequence shown here is derived from an EMBL/GenBank/DDBJ whole genome shotgun (WGS) entry which is preliminary data.</text>
</comment>
<dbReference type="Pfam" id="PF01476">
    <property type="entry name" value="LysM"/>
    <property type="match status" value="1"/>
</dbReference>
<dbReference type="InterPro" id="IPR018392">
    <property type="entry name" value="LysM"/>
</dbReference>
<feature type="compositionally biased region" description="Low complexity" evidence="1">
    <location>
        <begin position="259"/>
        <end position="269"/>
    </location>
</feature>
<dbReference type="InterPro" id="IPR036779">
    <property type="entry name" value="LysM_dom_sf"/>
</dbReference>
<feature type="domain" description="LysM" evidence="3">
    <location>
        <begin position="127"/>
        <end position="183"/>
    </location>
</feature>
<dbReference type="Pfam" id="PF03704">
    <property type="entry name" value="BTAD"/>
    <property type="match status" value="1"/>
</dbReference>
<dbReference type="PANTHER" id="PTHR34700:SF4">
    <property type="entry name" value="PHAGE-LIKE ELEMENT PBSX PROTEIN XKDP"/>
    <property type="match status" value="1"/>
</dbReference>
<feature type="domain" description="LysM" evidence="3">
    <location>
        <begin position="190"/>
        <end position="246"/>
    </location>
</feature>
<dbReference type="PANTHER" id="PTHR34700">
    <property type="entry name" value="POTASSIUM BINDING PROTEIN KBP"/>
    <property type="match status" value="1"/>
</dbReference>
<feature type="transmembrane region" description="Helical" evidence="2">
    <location>
        <begin position="317"/>
        <end position="336"/>
    </location>
</feature>
<dbReference type="InterPro" id="IPR052196">
    <property type="entry name" value="Bact_Kbp"/>
</dbReference>
<dbReference type="AlphaFoldDB" id="A0A428WD88"/>
<organism evidence="5 6">
    <name type="scientific">Amycolatopsis balhimycina DSM 5908</name>
    <dbReference type="NCBI Taxonomy" id="1081091"/>
    <lineage>
        <taxon>Bacteria</taxon>
        <taxon>Bacillati</taxon>
        <taxon>Actinomycetota</taxon>
        <taxon>Actinomycetes</taxon>
        <taxon>Pseudonocardiales</taxon>
        <taxon>Pseudonocardiaceae</taxon>
        <taxon>Amycolatopsis</taxon>
    </lineage>
</organism>
<keyword evidence="6" id="KW-1185">Reference proteome</keyword>
<dbReference type="Gene3D" id="1.25.40.10">
    <property type="entry name" value="Tetratricopeptide repeat domain"/>
    <property type="match status" value="1"/>
</dbReference>